<evidence type="ECO:0000256" key="1">
    <source>
        <dbReference type="ARBA" id="ARBA00022795"/>
    </source>
</evidence>
<dbReference type="InterPro" id="IPR036679">
    <property type="entry name" value="FlgN-like_sf"/>
</dbReference>
<accession>A0A0C1UIF5</accession>
<dbReference type="AlphaFoldDB" id="A0A0C1UIF5"/>
<dbReference type="RefSeq" id="WP_039632469.1">
    <property type="nucleotide sequence ID" value="NZ_AYSO01000015.1"/>
</dbReference>
<keyword evidence="2" id="KW-0175">Coiled coil</keyword>
<dbReference type="Gene3D" id="1.20.58.300">
    <property type="entry name" value="FlgN-like"/>
    <property type="match status" value="1"/>
</dbReference>
<comment type="caution">
    <text evidence="3">The sequence shown here is derived from an EMBL/GenBank/DDBJ whole genome shotgun (WGS) entry which is preliminary data.</text>
</comment>
<dbReference type="OrthoDB" id="1755640at2"/>
<keyword evidence="4" id="KW-1185">Reference proteome</keyword>
<feature type="coiled-coil region" evidence="2">
    <location>
        <begin position="6"/>
        <end position="65"/>
    </location>
</feature>
<protein>
    <submittedName>
        <fullName evidence="3">FlgN family protein</fullName>
    </submittedName>
</protein>
<organism evidence="3 4">
    <name type="scientific">Clostridium argentinense CDC 2741</name>
    <dbReference type="NCBI Taxonomy" id="1418104"/>
    <lineage>
        <taxon>Bacteria</taxon>
        <taxon>Bacillati</taxon>
        <taxon>Bacillota</taxon>
        <taxon>Clostridia</taxon>
        <taxon>Eubacteriales</taxon>
        <taxon>Clostridiaceae</taxon>
        <taxon>Clostridium</taxon>
    </lineage>
</organism>
<evidence type="ECO:0000313" key="3">
    <source>
        <dbReference type="EMBL" id="KIE47115.1"/>
    </source>
</evidence>
<dbReference type="Pfam" id="PF05130">
    <property type="entry name" value="FlgN"/>
    <property type="match status" value="1"/>
</dbReference>
<proteinExistence type="predicted"/>
<name>A0A0C1UIF5_9CLOT</name>
<dbReference type="InterPro" id="IPR007809">
    <property type="entry name" value="FlgN-like"/>
</dbReference>
<dbReference type="GO" id="GO:0044780">
    <property type="term" value="P:bacterial-type flagellum assembly"/>
    <property type="evidence" value="ECO:0007669"/>
    <property type="project" value="InterPro"/>
</dbReference>
<evidence type="ECO:0000256" key="2">
    <source>
        <dbReference type="SAM" id="Coils"/>
    </source>
</evidence>
<evidence type="ECO:0000313" key="4">
    <source>
        <dbReference type="Proteomes" id="UP000031366"/>
    </source>
</evidence>
<dbReference type="STRING" id="29341.RSJ17_12930"/>
<gene>
    <name evidence="3" type="ORF">U732_1459</name>
</gene>
<sequence length="136" mass="15777">MVEMLKETLLKQIDSIKKLLQLLEEQHEYIIANDVFQLEGIIPKLKEANRNIAVIESERRQLVGNESMNVIINESNDGELEKCYNKCIMTLESARTQKESNEILIKQCLGFTNSMLSMIKPRENINVYNSYGKIRK</sequence>
<dbReference type="SUPFAM" id="SSF140566">
    <property type="entry name" value="FlgN-like"/>
    <property type="match status" value="1"/>
</dbReference>
<dbReference type="EMBL" id="AYSO01000015">
    <property type="protein sequence ID" value="KIE47115.1"/>
    <property type="molecule type" value="Genomic_DNA"/>
</dbReference>
<keyword evidence="1" id="KW-1005">Bacterial flagellum biogenesis</keyword>
<dbReference type="Proteomes" id="UP000031366">
    <property type="component" value="Unassembled WGS sequence"/>
</dbReference>
<reference evidence="3 4" key="1">
    <citation type="journal article" date="2015" name="Infect. Genet. Evol.">
        <title>Genomic sequences of six botulinum neurotoxin-producing strains representing three clostridial species illustrate the mobility and diversity of botulinum neurotoxin genes.</title>
        <authorList>
            <person name="Smith T.J."/>
            <person name="Hill K.K."/>
            <person name="Xie G."/>
            <person name="Foley B.T."/>
            <person name="Williamson C.H."/>
            <person name="Foster J.T."/>
            <person name="Johnson S.L."/>
            <person name="Chertkov O."/>
            <person name="Teshima H."/>
            <person name="Gibbons H.S."/>
            <person name="Johnsky L.A."/>
            <person name="Karavis M.A."/>
            <person name="Smith L.A."/>
        </authorList>
    </citation>
    <scope>NUCLEOTIDE SEQUENCE [LARGE SCALE GENOMIC DNA]</scope>
    <source>
        <strain evidence="3 4">CDC 2741</strain>
    </source>
</reference>